<dbReference type="InterPro" id="IPR001434">
    <property type="entry name" value="OmcB-like_DUF11"/>
</dbReference>
<feature type="chain" id="PRO_5013258722" description="DUF11 domain-containing protein" evidence="1">
    <location>
        <begin position="25"/>
        <end position="161"/>
    </location>
</feature>
<dbReference type="EMBL" id="NISK01000005">
    <property type="protein sequence ID" value="OWQ94090.1"/>
    <property type="molecule type" value="Genomic_DNA"/>
</dbReference>
<feature type="signal peptide" evidence="1">
    <location>
        <begin position="1"/>
        <end position="24"/>
    </location>
</feature>
<evidence type="ECO:0000313" key="4">
    <source>
        <dbReference type="Proteomes" id="UP000197361"/>
    </source>
</evidence>
<proteinExistence type="predicted"/>
<dbReference type="NCBIfam" id="TIGR01451">
    <property type="entry name" value="B_ant_repeat"/>
    <property type="match status" value="1"/>
</dbReference>
<dbReference type="InterPro" id="IPR047589">
    <property type="entry name" value="DUF11_rpt"/>
</dbReference>
<dbReference type="Pfam" id="PF01345">
    <property type="entry name" value="DUF11"/>
    <property type="match status" value="1"/>
</dbReference>
<dbReference type="OrthoDB" id="7428387at2"/>
<dbReference type="Proteomes" id="UP000197361">
    <property type="component" value="Unassembled WGS sequence"/>
</dbReference>
<name>A0A246JNF6_9SPHN</name>
<accession>A0A246JNF6</accession>
<protein>
    <recommendedName>
        <fullName evidence="2">DUF11 domain-containing protein</fullName>
    </recommendedName>
</protein>
<reference evidence="3 4" key="1">
    <citation type="journal article" date="2010" name="Int. J. Syst. Evol. Microbiol.">
        <title>Sphingopyxis bauzanensis sp. nov., a psychrophilic bacterium isolated from soil.</title>
        <authorList>
            <person name="Zhang D.C."/>
            <person name="Liu H.C."/>
            <person name="Xin Y.H."/>
            <person name="Zhou Y.G."/>
            <person name="Schinner F."/>
            <person name="Margesin R."/>
        </authorList>
    </citation>
    <scope>NUCLEOTIDE SEQUENCE [LARGE SCALE GENOMIC DNA]</scope>
    <source>
        <strain evidence="3 4">DSM 22271</strain>
    </source>
</reference>
<organism evidence="3 4">
    <name type="scientific">Sphingopyxis bauzanensis</name>
    <dbReference type="NCBI Taxonomy" id="651663"/>
    <lineage>
        <taxon>Bacteria</taxon>
        <taxon>Pseudomonadati</taxon>
        <taxon>Pseudomonadota</taxon>
        <taxon>Alphaproteobacteria</taxon>
        <taxon>Sphingomonadales</taxon>
        <taxon>Sphingomonadaceae</taxon>
        <taxon>Sphingopyxis</taxon>
    </lineage>
</organism>
<evidence type="ECO:0000313" key="3">
    <source>
        <dbReference type="EMBL" id="OWQ94090.1"/>
    </source>
</evidence>
<feature type="domain" description="DUF11" evidence="2">
    <location>
        <begin position="51"/>
        <end position="117"/>
    </location>
</feature>
<evidence type="ECO:0000259" key="2">
    <source>
        <dbReference type="Pfam" id="PF01345"/>
    </source>
</evidence>
<keyword evidence="4" id="KW-1185">Reference proteome</keyword>
<keyword evidence="1" id="KW-0732">Signal</keyword>
<evidence type="ECO:0000256" key="1">
    <source>
        <dbReference type="SAM" id="SignalP"/>
    </source>
</evidence>
<sequence>MIRKSWTIVTLATALAMGALPAAAQGTGALTNKLELERSGPGVDGREGEKTYTTPDVVVPSDRIRLTLTFTNNGAAPAAGVNLTNPIPEALIFDGTNDTAGFAVSVDGGKTYGALAALTVAVPGAAERPAAARDVTHVRWLWSDAVPAGQSRSVAFFGRVR</sequence>
<comment type="caution">
    <text evidence="3">The sequence shown here is derived from an EMBL/GenBank/DDBJ whole genome shotgun (WGS) entry which is preliminary data.</text>
</comment>
<gene>
    <name evidence="3" type="ORF">CDQ92_18930</name>
</gene>
<dbReference type="AlphaFoldDB" id="A0A246JNF6"/>
<dbReference type="RefSeq" id="WP_088443696.1">
    <property type="nucleotide sequence ID" value="NZ_BMMC01000025.1"/>
</dbReference>